<feature type="region of interest" description="Disordered" evidence="1">
    <location>
        <begin position="1"/>
        <end position="29"/>
    </location>
</feature>
<dbReference type="AlphaFoldDB" id="A0A1I0VMF0"/>
<gene>
    <name evidence="2" type="ORF">SAMN05192575_101279</name>
</gene>
<dbReference type="Proteomes" id="UP000199113">
    <property type="component" value="Unassembled WGS sequence"/>
</dbReference>
<feature type="compositionally biased region" description="Polar residues" evidence="1">
    <location>
        <begin position="1"/>
        <end position="16"/>
    </location>
</feature>
<proteinExistence type="predicted"/>
<reference evidence="2" key="1">
    <citation type="submission" date="2016-10" db="EMBL/GenBank/DDBJ databases">
        <authorList>
            <person name="de Groot N.N."/>
        </authorList>
    </citation>
    <scope>NUCLEOTIDE SEQUENCE [LARGE SCALE GENOMIC DNA]</scope>
    <source>
        <strain evidence="2">CGMCC 1.10697</strain>
    </source>
</reference>
<evidence type="ECO:0000313" key="2">
    <source>
        <dbReference type="EMBL" id="SFA76766.1"/>
    </source>
</evidence>
<protein>
    <submittedName>
        <fullName evidence="2">Uncharacterized protein</fullName>
    </submittedName>
</protein>
<dbReference type="EMBL" id="FOKC01000001">
    <property type="protein sequence ID" value="SFA76766.1"/>
    <property type="molecule type" value="Genomic_DNA"/>
</dbReference>
<name>A0A1I0VMF0_9ACTN</name>
<organism evidence="2 3">
    <name type="scientific">Nocardioides alpinus</name>
    <dbReference type="NCBI Taxonomy" id="748909"/>
    <lineage>
        <taxon>Bacteria</taxon>
        <taxon>Bacillati</taxon>
        <taxon>Actinomycetota</taxon>
        <taxon>Actinomycetes</taxon>
        <taxon>Propionibacteriales</taxon>
        <taxon>Nocardioidaceae</taxon>
        <taxon>Nocardioides</taxon>
    </lineage>
</organism>
<accession>A0A1I0VMF0</accession>
<evidence type="ECO:0000256" key="1">
    <source>
        <dbReference type="SAM" id="MobiDB-lite"/>
    </source>
</evidence>
<dbReference type="STRING" id="748909.SAMN05192575_101279"/>
<evidence type="ECO:0000313" key="3">
    <source>
        <dbReference type="Proteomes" id="UP000199113"/>
    </source>
</evidence>
<sequence length="29" mass="3179">MHYPQCNGSSSDLSMTETDRQGARTVYGS</sequence>